<keyword evidence="2" id="KW-1185">Reference proteome</keyword>
<reference evidence="1 2" key="1">
    <citation type="submission" date="2018-06" db="EMBL/GenBank/DDBJ databases">
        <authorList>
            <consortium name="Pathogen Informatics"/>
            <person name="Doyle S."/>
        </authorList>
    </citation>
    <scope>NUCLEOTIDE SEQUENCE [LARGE SCALE GENOMIC DNA]</scope>
    <source>
        <strain evidence="1 2">NCTC11190</strain>
    </source>
</reference>
<dbReference type="STRING" id="880526.GCA_000427365_00715"/>
<accession>A0A379MPT5</accession>
<gene>
    <name evidence="1" type="ORF">NCTC11190_00731</name>
</gene>
<sequence length="35" mass="3937">MDEKYILVYRLEGDSVAELERLAAELESVAGIQPE</sequence>
<proteinExistence type="predicted"/>
<dbReference type="EMBL" id="UGVL01000001">
    <property type="protein sequence ID" value="SUE33523.1"/>
    <property type="molecule type" value="Genomic_DNA"/>
</dbReference>
<evidence type="ECO:0000313" key="2">
    <source>
        <dbReference type="Proteomes" id="UP000255233"/>
    </source>
</evidence>
<protein>
    <submittedName>
        <fullName evidence="1">Uncharacterized protein</fullName>
    </submittedName>
</protein>
<organism evidence="1 2">
    <name type="scientific">Rikenella microfusus</name>
    <dbReference type="NCBI Taxonomy" id="28139"/>
    <lineage>
        <taxon>Bacteria</taxon>
        <taxon>Pseudomonadati</taxon>
        <taxon>Bacteroidota</taxon>
        <taxon>Bacteroidia</taxon>
        <taxon>Bacteroidales</taxon>
        <taxon>Rikenellaceae</taxon>
        <taxon>Rikenella</taxon>
    </lineage>
</organism>
<evidence type="ECO:0000313" key="1">
    <source>
        <dbReference type="EMBL" id="SUE33523.1"/>
    </source>
</evidence>
<dbReference type="AlphaFoldDB" id="A0A379MPT5"/>
<name>A0A379MPT5_9BACT</name>
<dbReference type="Proteomes" id="UP000255233">
    <property type="component" value="Unassembled WGS sequence"/>
</dbReference>